<protein>
    <submittedName>
        <fullName evidence="7">Transcriptional regulator</fullName>
    </submittedName>
</protein>
<feature type="domain" description="RNA polymerase sigma-70 region 4" evidence="6">
    <location>
        <begin position="15"/>
        <end position="45"/>
    </location>
</feature>
<name>A0A291GJI6_9MICO</name>
<evidence type="ECO:0000256" key="4">
    <source>
        <dbReference type="ARBA" id="ARBA00023163"/>
    </source>
</evidence>
<sequence>MPAARDVSLIVSVARLYYDQGLSQSQIAAELNLSRSNVSRILSQAKERGIVEVIIHDPAGPPVRVASLEQQLQAAYGLGDVHVVAATRSSAPEMTARQGALVFTQRLAGVRRVGVSWGQAVQSVIDHLEQQRLRPVPELFPLVGGLSALDQLASGESVLRVLSAKLEARAHTLYAPAVLESAETVRSLRTESTIASVLEAAAAVELALVGIGSVGVHSSLHIVERMKLTDAEKRTFAKQHPVGDICARLVDADGRPVGAPAEDRVLAVTFAELRAIPEVVGVVFGVEKAPGVSGVLRSGALDTVVLDEHLARELLSTV</sequence>
<accession>A0A291GJI6</accession>
<keyword evidence="3" id="KW-0238">DNA-binding</keyword>
<dbReference type="InterPro" id="IPR007630">
    <property type="entry name" value="RNA_pol_sigma70_r4"/>
</dbReference>
<evidence type="ECO:0000259" key="5">
    <source>
        <dbReference type="Pfam" id="PF04198"/>
    </source>
</evidence>
<dbReference type="Gene3D" id="1.10.10.60">
    <property type="entry name" value="Homeodomain-like"/>
    <property type="match status" value="1"/>
</dbReference>
<evidence type="ECO:0000313" key="8">
    <source>
        <dbReference type="Proteomes" id="UP000218165"/>
    </source>
</evidence>
<dbReference type="KEGG" id="brz:CFK38_00760"/>
<evidence type="ECO:0000256" key="2">
    <source>
        <dbReference type="ARBA" id="ARBA00023015"/>
    </source>
</evidence>
<dbReference type="InterPro" id="IPR009057">
    <property type="entry name" value="Homeodomain-like_sf"/>
</dbReference>
<dbReference type="InterPro" id="IPR037171">
    <property type="entry name" value="NagB/RpiA_transferase-like"/>
</dbReference>
<dbReference type="InterPro" id="IPR051054">
    <property type="entry name" value="SorC_transcr_regulators"/>
</dbReference>
<keyword evidence="4" id="KW-0804">Transcription</keyword>
<evidence type="ECO:0000256" key="3">
    <source>
        <dbReference type="ARBA" id="ARBA00023125"/>
    </source>
</evidence>
<keyword evidence="8" id="KW-1185">Reference proteome</keyword>
<dbReference type="Gene3D" id="3.40.50.1360">
    <property type="match status" value="1"/>
</dbReference>
<feature type="domain" description="Sugar-binding" evidence="5">
    <location>
        <begin position="64"/>
        <end position="316"/>
    </location>
</feature>
<evidence type="ECO:0000313" key="7">
    <source>
        <dbReference type="EMBL" id="ATG50212.1"/>
    </source>
</evidence>
<gene>
    <name evidence="7" type="ORF">CFK38_00760</name>
</gene>
<keyword evidence="2" id="KW-0805">Transcription regulation</keyword>
<reference evidence="8" key="1">
    <citation type="submission" date="2017-09" db="EMBL/GenBank/DDBJ databases">
        <title>Brachybacterium sp. VM2412.</title>
        <authorList>
            <person name="Tak E.J."/>
            <person name="Bae J.-W."/>
        </authorList>
    </citation>
    <scope>NUCLEOTIDE SEQUENCE [LARGE SCALE GENOMIC DNA]</scope>
    <source>
        <strain evidence="8">VM2412</strain>
    </source>
</reference>
<dbReference type="AlphaFoldDB" id="A0A291GJI6"/>
<dbReference type="GO" id="GO:0006352">
    <property type="term" value="P:DNA-templated transcription initiation"/>
    <property type="evidence" value="ECO:0007669"/>
    <property type="project" value="InterPro"/>
</dbReference>
<evidence type="ECO:0000256" key="1">
    <source>
        <dbReference type="ARBA" id="ARBA00010466"/>
    </source>
</evidence>
<dbReference type="EMBL" id="CP023563">
    <property type="protein sequence ID" value="ATG50212.1"/>
    <property type="molecule type" value="Genomic_DNA"/>
</dbReference>
<dbReference type="GO" id="GO:0003677">
    <property type="term" value="F:DNA binding"/>
    <property type="evidence" value="ECO:0007669"/>
    <property type="project" value="UniProtKB-KW"/>
</dbReference>
<evidence type="ECO:0000259" key="6">
    <source>
        <dbReference type="Pfam" id="PF04545"/>
    </source>
</evidence>
<dbReference type="InterPro" id="IPR007324">
    <property type="entry name" value="Sugar-bd_dom_put"/>
</dbReference>
<dbReference type="Pfam" id="PF04545">
    <property type="entry name" value="Sigma70_r4"/>
    <property type="match status" value="1"/>
</dbReference>
<dbReference type="PANTHER" id="PTHR34294">
    <property type="entry name" value="TRANSCRIPTIONAL REGULATOR-RELATED"/>
    <property type="match status" value="1"/>
</dbReference>
<dbReference type="RefSeq" id="WP_096801352.1">
    <property type="nucleotide sequence ID" value="NZ_CP023563.1"/>
</dbReference>
<dbReference type="Pfam" id="PF04198">
    <property type="entry name" value="Sugar-bind"/>
    <property type="match status" value="1"/>
</dbReference>
<dbReference type="SUPFAM" id="SSF46689">
    <property type="entry name" value="Homeodomain-like"/>
    <property type="match status" value="1"/>
</dbReference>
<dbReference type="GO" id="GO:0030246">
    <property type="term" value="F:carbohydrate binding"/>
    <property type="evidence" value="ECO:0007669"/>
    <property type="project" value="InterPro"/>
</dbReference>
<comment type="similarity">
    <text evidence="1">Belongs to the SorC transcriptional regulatory family.</text>
</comment>
<dbReference type="OrthoDB" id="186585at2"/>
<dbReference type="GO" id="GO:0003700">
    <property type="term" value="F:DNA-binding transcription factor activity"/>
    <property type="evidence" value="ECO:0007669"/>
    <property type="project" value="InterPro"/>
</dbReference>
<organism evidence="7 8">
    <name type="scientific">Brachybacterium vulturis</name>
    <dbReference type="NCBI Taxonomy" id="2017484"/>
    <lineage>
        <taxon>Bacteria</taxon>
        <taxon>Bacillati</taxon>
        <taxon>Actinomycetota</taxon>
        <taxon>Actinomycetes</taxon>
        <taxon>Micrococcales</taxon>
        <taxon>Dermabacteraceae</taxon>
        <taxon>Brachybacterium</taxon>
    </lineage>
</organism>
<dbReference type="PANTHER" id="PTHR34294:SF1">
    <property type="entry name" value="TRANSCRIPTIONAL REGULATOR LSRR"/>
    <property type="match status" value="1"/>
</dbReference>
<dbReference type="Proteomes" id="UP000218165">
    <property type="component" value="Chromosome"/>
</dbReference>
<proteinExistence type="inferred from homology"/>
<dbReference type="SUPFAM" id="SSF100950">
    <property type="entry name" value="NagB/RpiA/CoA transferase-like"/>
    <property type="match status" value="1"/>
</dbReference>